<dbReference type="InterPro" id="IPR014908">
    <property type="entry name" value="Nucleoporin_Nup133/Nup155_N"/>
</dbReference>
<dbReference type="EMBL" id="JAKMXF010000330">
    <property type="protein sequence ID" value="KAI6648474.1"/>
    <property type="molecule type" value="Genomic_DNA"/>
</dbReference>
<evidence type="ECO:0000256" key="4">
    <source>
        <dbReference type="ARBA" id="ARBA00023242"/>
    </source>
</evidence>
<comment type="subcellular location">
    <subcellularLocation>
        <location evidence="1">Nucleus</location>
    </subcellularLocation>
</comment>
<dbReference type="GO" id="GO:0000972">
    <property type="term" value="P:transcription-dependent tethering of RNA polymerase II gene DNA at nuclear periphery"/>
    <property type="evidence" value="ECO:0007669"/>
    <property type="project" value="TreeGrafter"/>
</dbReference>
<dbReference type="InterPro" id="IPR037624">
    <property type="entry name" value="Nup133-like"/>
</dbReference>
<evidence type="ECO:0000256" key="2">
    <source>
        <dbReference type="ARBA" id="ARBA00005569"/>
    </source>
</evidence>
<accession>A0AAV7JJ72</accession>
<name>A0AAV7JJ72_9METZ</name>
<dbReference type="GO" id="GO:0031080">
    <property type="term" value="C:nuclear pore outer ring"/>
    <property type="evidence" value="ECO:0007669"/>
    <property type="project" value="TreeGrafter"/>
</dbReference>
<sequence length="1144" mass="128623">MFHKPVDNLSLGSTSLRGSPNLSKTHLRSFSVIEQKGEYVLEQYGQPLPVQVKEYFQRGETTCSACVHPSGWCYLVTPTSFFLWRYPIGTIGSKHATKIEYPLPSTGQFTADSISLLPNSQKRDTFGAILAVSQTGEVRYWPSIGSDVTRYYDSSIKCTGTPVSCQSLSDTSVVIVCHESQVYRLSIDLQGHVLNLLATRLDTGGILAGIGKRMSSLFFRSGTGADDKIYRQLTQLTGTDGHNYLFILTSTSLQKWTCTPSTAPVLVYDSELVLYLREQSARALWPYHSELEELISSLQLVLLDCCPFRGSLAVLLTASQSDQSSLPLASYLLALINPQLDSLPDHLDIHTANYSTPLDSDTSILLTNRLLASDVTCCISNPNYLAVWEPPAHTVYNFDFSPTSTIIGYGTTPEDCIAFFSRTHGVVRLSSTPLSFGAQLPIDMPNPSLTTHTVTPSVPMNTELSTLVPRPSSRYSNMRTQRPEVLDLVRQLEKAMFSYIEGNQMQACIQVDEALPSGAPLHIPQIDSLADVGVLEVSRIIVNDKPASDPRWLQQIEEDPSGSLIIQQQMQHKLVAHETFVSFIRETGLMGRLGLVTYQDKVMPTCAVLSSHSEKLVACLILRRLHTRSTRDLLSGAIKLSLQARGISKLIGDITPQDKFYQETEEVHTIGEALLAFELELLSGVQGHDAYQLVNSVSTILESMLHEAILQRKRQADKFSSLLQPLPPFYDWTCTGGKDGMRTVLMNQMGIMISHALPFAESESDKHNLFKLMLDISDIILSGLSDYLELVRASPPHQHLELEACLEFENIRKELIDPFLNNKQLAHATTLAEKFRDFPALIRIYGTIGDKKQLSHYMSEYSEYKFSDHLFKWYFDERRTSDLFEFNDTHPLELDTFLKQHPHLYWMNQISHRETREASSQLKTLADEETRFAKKKSTLLSLSKLCLLAADEYDGKQADLEVIDDSLSVLSFQDQIPVEALEKEGYGLYDAPPLSCRDIVELYVNSDKNCQANIYDFLRALELVQIVYQQDVQSEERADLILYVWSMAVMKDDWLSIPTDDPLRQIQDTTVFQIIQRSLVMKSQICDMVLDFDTLSTSPTIQEYGLAGNQNFRFLYSAGYEEYINILSDPSSLDQSVLFGEMNT</sequence>
<dbReference type="InterPro" id="IPR015943">
    <property type="entry name" value="WD40/YVTN_repeat-like_dom_sf"/>
</dbReference>
<evidence type="ECO:0000256" key="3">
    <source>
        <dbReference type="ARBA" id="ARBA00022448"/>
    </source>
</evidence>
<dbReference type="Gene3D" id="1.25.40.700">
    <property type="match status" value="1"/>
</dbReference>
<keyword evidence="7" id="KW-1185">Reference proteome</keyword>
<dbReference type="Gene3D" id="1.20.58.1380">
    <property type="match status" value="1"/>
</dbReference>
<keyword evidence="4" id="KW-0539">Nucleus</keyword>
<dbReference type="Proteomes" id="UP001165289">
    <property type="component" value="Unassembled WGS sequence"/>
</dbReference>
<gene>
    <name evidence="6" type="ORF">LOD99_8106</name>
</gene>
<dbReference type="PANTHER" id="PTHR13405">
    <property type="entry name" value="NUCLEAR PORE COMPLEX PROTEIN NUP133"/>
    <property type="match status" value="1"/>
</dbReference>
<dbReference type="GO" id="GO:0017056">
    <property type="term" value="F:structural constituent of nuclear pore"/>
    <property type="evidence" value="ECO:0007669"/>
    <property type="project" value="InterPro"/>
</dbReference>
<evidence type="ECO:0000259" key="5">
    <source>
        <dbReference type="Pfam" id="PF08801"/>
    </source>
</evidence>
<dbReference type="PANTHER" id="PTHR13405:SF11">
    <property type="entry name" value="NUCLEAR PORE COMPLEX PROTEIN NUP133"/>
    <property type="match status" value="1"/>
</dbReference>
<protein>
    <submittedName>
        <fullName evidence="6">Nuclear pore complex protein</fullName>
    </submittedName>
</protein>
<keyword evidence="3" id="KW-0813">Transport</keyword>
<proteinExistence type="inferred from homology"/>
<dbReference type="GO" id="GO:0016973">
    <property type="term" value="P:poly(A)+ mRNA export from nucleus"/>
    <property type="evidence" value="ECO:0007669"/>
    <property type="project" value="TreeGrafter"/>
</dbReference>
<organism evidence="6 7">
    <name type="scientific">Oopsacas minuta</name>
    <dbReference type="NCBI Taxonomy" id="111878"/>
    <lineage>
        <taxon>Eukaryota</taxon>
        <taxon>Metazoa</taxon>
        <taxon>Porifera</taxon>
        <taxon>Hexactinellida</taxon>
        <taxon>Hexasterophora</taxon>
        <taxon>Lyssacinosida</taxon>
        <taxon>Leucopsacidae</taxon>
        <taxon>Oopsacas</taxon>
    </lineage>
</organism>
<dbReference type="GO" id="GO:0006606">
    <property type="term" value="P:protein import into nucleus"/>
    <property type="evidence" value="ECO:0007669"/>
    <property type="project" value="TreeGrafter"/>
</dbReference>
<evidence type="ECO:0000313" key="6">
    <source>
        <dbReference type="EMBL" id="KAI6648474.1"/>
    </source>
</evidence>
<comment type="caution">
    <text evidence="6">The sequence shown here is derived from an EMBL/GenBank/DDBJ whole genome shotgun (WGS) entry which is preliminary data.</text>
</comment>
<dbReference type="SUPFAM" id="SSF117289">
    <property type="entry name" value="Nucleoporin domain"/>
    <property type="match status" value="1"/>
</dbReference>
<reference evidence="6 7" key="1">
    <citation type="journal article" date="2023" name="BMC Biol.">
        <title>The compact genome of the sponge Oopsacas minuta (Hexactinellida) is lacking key metazoan core genes.</title>
        <authorList>
            <person name="Santini S."/>
            <person name="Schenkelaars Q."/>
            <person name="Jourda C."/>
            <person name="Duchesne M."/>
            <person name="Belahbib H."/>
            <person name="Rocher C."/>
            <person name="Selva M."/>
            <person name="Riesgo A."/>
            <person name="Vervoort M."/>
            <person name="Leys S.P."/>
            <person name="Kodjabachian L."/>
            <person name="Le Bivic A."/>
            <person name="Borchiellini C."/>
            <person name="Claverie J.M."/>
            <person name="Renard E."/>
        </authorList>
    </citation>
    <scope>NUCLEOTIDE SEQUENCE [LARGE SCALE GENOMIC DNA]</scope>
    <source>
        <strain evidence="6">SPO-2</strain>
    </source>
</reference>
<evidence type="ECO:0000256" key="1">
    <source>
        <dbReference type="ARBA" id="ARBA00004123"/>
    </source>
</evidence>
<dbReference type="Gene3D" id="2.130.10.10">
    <property type="entry name" value="YVTN repeat-like/Quinoprotein amine dehydrogenase"/>
    <property type="match status" value="1"/>
</dbReference>
<dbReference type="Pfam" id="PF08801">
    <property type="entry name" value="Nucleoporin_N"/>
    <property type="match status" value="1"/>
</dbReference>
<feature type="domain" description="Nucleoporin Nup133/Nup155-like N-terminal" evidence="5">
    <location>
        <begin position="46"/>
        <end position="182"/>
    </location>
</feature>
<comment type="similarity">
    <text evidence="2">Belongs to the nucleoporin Nup133 family.</text>
</comment>
<evidence type="ECO:0000313" key="7">
    <source>
        <dbReference type="Proteomes" id="UP001165289"/>
    </source>
</evidence>
<dbReference type="AlphaFoldDB" id="A0AAV7JJ72"/>